<keyword evidence="2" id="KW-1185">Reference proteome</keyword>
<dbReference type="Proteomes" id="UP000075920">
    <property type="component" value="Unassembled WGS sequence"/>
</dbReference>
<proteinExistence type="predicted"/>
<name>A0A182WPZ1_9DIPT</name>
<dbReference type="VEuPathDB" id="VectorBase:AMIN014728"/>
<dbReference type="AlphaFoldDB" id="A0A182WPZ1"/>
<protein>
    <submittedName>
        <fullName evidence="1">Uncharacterized protein</fullName>
    </submittedName>
</protein>
<dbReference type="EnsemblMetazoa" id="AMIN014728-RA">
    <property type="protein sequence ID" value="AMIN014728-PA"/>
    <property type="gene ID" value="AMIN014728"/>
</dbReference>
<accession>A0A182WPZ1</accession>
<evidence type="ECO:0000313" key="1">
    <source>
        <dbReference type="EnsemblMetazoa" id="AMIN014728-PA"/>
    </source>
</evidence>
<reference evidence="2" key="1">
    <citation type="submission" date="2013-03" db="EMBL/GenBank/DDBJ databases">
        <title>The Genome Sequence of Anopheles minimus MINIMUS1.</title>
        <authorList>
            <consortium name="The Broad Institute Genomics Platform"/>
            <person name="Neafsey D.E."/>
            <person name="Walton C."/>
            <person name="Walker B."/>
            <person name="Young S.K."/>
            <person name="Zeng Q."/>
            <person name="Gargeya S."/>
            <person name="Fitzgerald M."/>
            <person name="Haas B."/>
            <person name="Abouelleil A."/>
            <person name="Allen A.W."/>
            <person name="Alvarado L."/>
            <person name="Arachchi H.M."/>
            <person name="Berlin A.M."/>
            <person name="Chapman S.B."/>
            <person name="Gainer-Dewar J."/>
            <person name="Goldberg J."/>
            <person name="Griggs A."/>
            <person name="Gujja S."/>
            <person name="Hansen M."/>
            <person name="Howarth C."/>
            <person name="Imamovic A."/>
            <person name="Ireland A."/>
            <person name="Larimer J."/>
            <person name="McCowan C."/>
            <person name="Murphy C."/>
            <person name="Pearson M."/>
            <person name="Poon T.W."/>
            <person name="Priest M."/>
            <person name="Roberts A."/>
            <person name="Saif S."/>
            <person name="Shea T."/>
            <person name="Sisk P."/>
            <person name="Sykes S."/>
            <person name="Wortman J."/>
            <person name="Nusbaum C."/>
            <person name="Birren B."/>
        </authorList>
    </citation>
    <scope>NUCLEOTIDE SEQUENCE [LARGE SCALE GENOMIC DNA]</scope>
    <source>
        <strain evidence="2">MINIMUS1</strain>
    </source>
</reference>
<reference evidence="1" key="2">
    <citation type="submission" date="2020-05" db="UniProtKB">
        <authorList>
            <consortium name="EnsemblMetazoa"/>
        </authorList>
    </citation>
    <scope>IDENTIFICATION</scope>
    <source>
        <strain evidence="1">MINIMUS1</strain>
    </source>
</reference>
<organism evidence="1 2">
    <name type="scientific">Anopheles minimus</name>
    <dbReference type="NCBI Taxonomy" id="112268"/>
    <lineage>
        <taxon>Eukaryota</taxon>
        <taxon>Metazoa</taxon>
        <taxon>Ecdysozoa</taxon>
        <taxon>Arthropoda</taxon>
        <taxon>Hexapoda</taxon>
        <taxon>Insecta</taxon>
        <taxon>Pterygota</taxon>
        <taxon>Neoptera</taxon>
        <taxon>Endopterygota</taxon>
        <taxon>Diptera</taxon>
        <taxon>Nematocera</taxon>
        <taxon>Culicoidea</taxon>
        <taxon>Culicidae</taxon>
        <taxon>Anophelinae</taxon>
        <taxon>Anopheles</taxon>
    </lineage>
</organism>
<sequence>MCACVSDDRRKKKGAKAMKSVLSRAMMCEQ</sequence>
<evidence type="ECO:0000313" key="2">
    <source>
        <dbReference type="Proteomes" id="UP000075920"/>
    </source>
</evidence>